<reference evidence="2 3" key="1">
    <citation type="submission" date="2018-11" db="EMBL/GenBank/DDBJ databases">
        <title>Gordonia insulae sp. nov., isolated from an island soil.</title>
        <authorList>
            <person name="Kim Y.S."/>
            <person name="Kim S.B."/>
        </authorList>
    </citation>
    <scope>NUCLEOTIDE SEQUENCE [LARGE SCALE GENOMIC DNA]</scope>
    <source>
        <strain evidence="2 3">MMS17-SY073</strain>
    </source>
</reference>
<dbReference type="AlphaFoldDB" id="A0A3G8JG30"/>
<evidence type="ECO:0000256" key="1">
    <source>
        <dbReference type="SAM" id="MobiDB-lite"/>
    </source>
</evidence>
<proteinExistence type="predicted"/>
<dbReference type="Proteomes" id="UP000271469">
    <property type="component" value="Chromosome"/>
</dbReference>
<gene>
    <name evidence="2" type="ORF">D7316_00691</name>
</gene>
<sequence>MIQRERGTVRSTSDGCRRYLPVFISFDTRNRILEQEVSPDWEPDIQNQWRENKRAIEAELVQEYGHWHREQKLQNYRSIDAAPFSIVALHNTFLDQIRRSFVAGAYFPALVGACALGERVLNQLVIELRDEYSDHQATTPKLHENGIMKNRALTNWKDCRSALVNWGVISDIVSQEFAELFQLRSRAIHYNRNLDGSDARELALAAVLHIQKVIESQFAPLGGPPRFIEGISGNSFLSTEAEQQPFIRRFFLPSCVLVSPRFEMRHTTDDEGSSWFEVYDDESYQDEYPTLTDEEFASHRSDPARYLPPIQP</sequence>
<protein>
    <submittedName>
        <fullName evidence="2">Uncharacterized protein</fullName>
    </submittedName>
</protein>
<evidence type="ECO:0000313" key="3">
    <source>
        <dbReference type="Proteomes" id="UP000271469"/>
    </source>
</evidence>
<name>A0A3G8JG30_9ACTN</name>
<feature type="region of interest" description="Disordered" evidence="1">
    <location>
        <begin position="290"/>
        <end position="312"/>
    </location>
</feature>
<evidence type="ECO:0000313" key="2">
    <source>
        <dbReference type="EMBL" id="AZG44111.1"/>
    </source>
</evidence>
<organism evidence="2 3">
    <name type="scientific">Gordonia insulae</name>
    <dbReference type="NCBI Taxonomy" id="2420509"/>
    <lineage>
        <taxon>Bacteria</taxon>
        <taxon>Bacillati</taxon>
        <taxon>Actinomycetota</taxon>
        <taxon>Actinomycetes</taxon>
        <taxon>Mycobacteriales</taxon>
        <taxon>Gordoniaceae</taxon>
        <taxon>Gordonia</taxon>
    </lineage>
</organism>
<keyword evidence="3" id="KW-1185">Reference proteome</keyword>
<dbReference type="KEGG" id="gom:D7316_00691"/>
<accession>A0A3G8JG30</accession>
<dbReference type="EMBL" id="CP033972">
    <property type="protein sequence ID" value="AZG44111.1"/>
    <property type="molecule type" value="Genomic_DNA"/>
</dbReference>